<comment type="cofactor">
    <cofactor evidence="1">
        <name>FAD</name>
        <dbReference type="ChEBI" id="CHEBI:57692"/>
    </cofactor>
</comment>
<evidence type="ECO:0000256" key="9">
    <source>
        <dbReference type="ARBA" id="ARBA00022630"/>
    </source>
</evidence>
<keyword evidence="20" id="KW-1185">Reference proteome</keyword>
<evidence type="ECO:0000256" key="7">
    <source>
        <dbReference type="ARBA" id="ARBA00022448"/>
    </source>
</evidence>
<dbReference type="STRING" id="33528.ENSGAFP00000031236"/>
<comment type="subcellular location">
    <subcellularLocation>
        <location evidence="3">Mitochondrion matrix</location>
    </subcellularLocation>
</comment>
<evidence type="ECO:0000256" key="16">
    <source>
        <dbReference type="ARBA" id="ARBA00032828"/>
    </source>
</evidence>
<evidence type="ECO:0000256" key="17">
    <source>
        <dbReference type="SAM" id="MobiDB-lite"/>
    </source>
</evidence>
<dbReference type="FunFam" id="3.40.50.300:FF:000837">
    <property type="entry name" value="NADH dehydrogenase [ubiquinone] 1 alpha subcomplex subunit 10, mitochondrial"/>
    <property type="match status" value="1"/>
</dbReference>
<dbReference type="SUPFAM" id="SSF52540">
    <property type="entry name" value="P-loop containing nucleoside triphosphate hydrolases"/>
    <property type="match status" value="1"/>
</dbReference>
<keyword evidence="10" id="KW-0679">Respiratory chain</keyword>
<comment type="subunit">
    <text evidence="5">Complex I is composed of 45 different subunits. This a component of the hydrophobic protein fraction.</text>
</comment>
<dbReference type="InterPro" id="IPR050566">
    <property type="entry name" value="Deoxyribonucleoside_kinase"/>
</dbReference>
<reference evidence="19 20" key="1">
    <citation type="journal article" date="2018" name="G3 (Bethesda)">
        <title>A High-Quality Reference Genome for the Invasive Mosquitofish Gambusia affinis Using a Chicago Library.</title>
        <authorList>
            <person name="Hoffberg S.L."/>
            <person name="Troendle N.J."/>
            <person name="Glenn T.C."/>
            <person name="Mahmud O."/>
            <person name="Louha S."/>
            <person name="Chalopin D."/>
            <person name="Bennetzen J.L."/>
            <person name="Mauricio R."/>
        </authorList>
    </citation>
    <scope>NUCLEOTIDE SEQUENCE [LARGE SCALE GENOMIC DNA]</scope>
    <source>
        <strain evidence="19">NE01/NJP1002.9</strain>
        <tissue evidence="19">Muscle</tissue>
    </source>
</reference>
<feature type="non-terminal residue" evidence="19">
    <location>
        <position position="477"/>
    </location>
</feature>
<feature type="region of interest" description="Disordered" evidence="17">
    <location>
        <begin position="55"/>
        <end position="86"/>
    </location>
</feature>
<feature type="non-terminal residue" evidence="19">
    <location>
        <position position="1"/>
    </location>
</feature>
<evidence type="ECO:0000256" key="15">
    <source>
        <dbReference type="ARBA" id="ARBA00032628"/>
    </source>
</evidence>
<dbReference type="Proteomes" id="UP000250572">
    <property type="component" value="Unassembled WGS sequence"/>
</dbReference>
<feature type="domain" description="Deoxynucleoside kinase" evidence="18">
    <location>
        <begin position="177"/>
        <end position="387"/>
    </location>
</feature>
<dbReference type="InterPro" id="IPR027417">
    <property type="entry name" value="P-loop_NTPase"/>
</dbReference>
<dbReference type="PANTHER" id="PTHR10513:SF15">
    <property type="entry name" value="NADH DEHYDROGENASE [UBIQUINONE] 1 ALPHA SUBCOMPLEX SUBUNIT 10, MITOCHONDRIAL"/>
    <property type="match status" value="1"/>
</dbReference>
<protein>
    <recommendedName>
        <fullName evidence="6">NADH dehydrogenase [ubiquinone] 1 alpha subcomplex subunit 10, mitochondrial</fullName>
    </recommendedName>
    <alternativeName>
        <fullName evidence="16">Complex I-42kD</fullName>
    </alternativeName>
    <alternativeName>
        <fullName evidence="15">NADH-ubiquinone oxidoreductase 42 kDa subunit</fullName>
    </alternativeName>
</protein>
<evidence type="ECO:0000256" key="3">
    <source>
        <dbReference type="ARBA" id="ARBA00004305"/>
    </source>
</evidence>
<proteinExistence type="inferred from homology"/>
<evidence type="ECO:0000256" key="6">
    <source>
        <dbReference type="ARBA" id="ARBA00017279"/>
    </source>
</evidence>
<keyword evidence="8" id="KW-0597">Phosphoprotein</keyword>
<gene>
    <name evidence="19" type="ORF">CCH79_00018656</name>
</gene>
<keyword evidence="13" id="KW-0249">Electron transport</keyword>
<keyword evidence="12" id="KW-0809">Transit peptide</keyword>
<dbReference type="GO" id="GO:0006120">
    <property type="term" value="P:mitochondrial electron transport, NADH to ubiquinone"/>
    <property type="evidence" value="ECO:0007669"/>
    <property type="project" value="InterPro"/>
</dbReference>
<name>A0A315V8T2_GAMAF</name>
<evidence type="ECO:0000256" key="14">
    <source>
        <dbReference type="ARBA" id="ARBA00023128"/>
    </source>
</evidence>
<dbReference type="EMBL" id="NHOQ01002267">
    <property type="protein sequence ID" value="PWA19103.1"/>
    <property type="molecule type" value="Genomic_DNA"/>
</dbReference>
<dbReference type="CDD" id="cd02030">
    <property type="entry name" value="NDUO42"/>
    <property type="match status" value="1"/>
</dbReference>
<keyword evidence="7" id="KW-0813">Transport</keyword>
<evidence type="ECO:0000256" key="11">
    <source>
        <dbReference type="ARBA" id="ARBA00022827"/>
    </source>
</evidence>
<dbReference type="AlphaFoldDB" id="A0A315V8T2"/>
<dbReference type="Gene3D" id="3.40.50.300">
    <property type="entry name" value="P-loop containing nucleotide triphosphate hydrolases"/>
    <property type="match status" value="1"/>
</dbReference>
<evidence type="ECO:0000256" key="8">
    <source>
        <dbReference type="ARBA" id="ARBA00022553"/>
    </source>
</evidence>
<dbReference type="InterPro" id="IPR015828">
    <property type="entry name" value="NDUFA10"/>
</dbReference>
<evidence type="ECO:0000313" key="20">
    <source>
        <dbReference type="Proteomes" id="UP000250572"/>
    </source>
</evidence>
<keyword evidence="11" id="KW-0274">FAD</keyword>
<accession>A0A315V8T2</accession>
<evidence type="ECO:0000259" key="18">
    <source>
        <dbReference type="Pfam" id="PF01712"/>
    </source>
</evidence>
<evidence type="ECO:0000313" key="19">
    <source>
        <dbReference type="EMBL" id="PWA19103.1"/>
    </source>
</evidence>
<comment type="function">
    <text evidence="2">Accessory subunit of the mitochondrial membrane respiratory chain NADH dehydrogenase (Complex I), that is believed not to be involved in catalysis. Complex I functions in the transfer of electrons from NADH to the respiratory chain. The immediate electron acceptor for the enzyme is believed to be ubiquinone.</text>
</comment>
<evidence type="ECO:0000256" key="12">
    <source>
        <dbReference type="ARBA" id="ARBA00022946"/>
    </source>
</evidence>
<evidence type="ECO:0000256" key="13">
    <source>
        <dbReference type="ARBA" id="ARBA00022982"/>
    </source>
</evidence>
<dbReference type="InterPro" id="IPR031314">
    <property type="entry name" value="DNK_dom"/>
</dbReference>
<evidence type="ECO:0000256" key="5">
    <source>
        <dbReference type="ARBA" id="ARBA00011514"/>
    </source>
</evidence>
<dbReference type="PANTHER" id="PTHR10513">
    <property type="entry name" value="DEOXYNUCLEOSIDE KINASE"/>
    <property type="match status" value="1"/>
</dbReference>
<organism evidence="19 20">
    <name type="scientific">Gambusia affinis</name>
    <name type="common">Western mosquitofish</name>
    <name type="synonym">Heterandria affinis</name>
    <dbReference type="NCBI Taxonomy" id="33528"/>
    <lineage>
        <taxon>Eukaryota</taxon>
        <taxon>Metazoa</taxon>
        <taxon>Chordata</taxon>
        <taxon>Craniata</taxon>
        <taxon>Vertebrata</taxon>
        <taxon>Euteleostomi</taxon>
        <taxon>Actinopterygii</taxon>
        <taxon>Neopterygii</taxon>
        <taxon>Teleostei</taxon>
        <taxon>Neoteleostei</taxon>
        <taxon>Acanthomorphata</taxon>
        <taxon>Ovalentaria</taxon>
        <taxon>Atherinomorphae</taxon>
        <taxon>Cyprinodontiformes</taxon>
        <taxon>Poeciliidae</taxon>
        <taxon>Poeciliinae</taxon>
        <taxon>Gambusia</taxon>
    </lineage>
</organism>
<keyword evidence="14" id="KW-0496">Mitochondrion</keyword>
<evidence type="ECO:0000256" key="1">
    <source>
        <dbReference type="ARBA" id="ARBA00001974"/>
    </source>
</evidence>
<dbReference type="GO" id="GO:0005759">
    <property type="term" value="C:mitochondrial matrix"/>
    <property type="evidence" value="ECO:0007669"/>
    <property type="project" value="UniProtKB-SubCell"/>
</dbReference>
<evidence type="ECO:0000256" key="10">
    <source>
        <dbReference type="ARBA" id="ARBA00022660"/>
    </source>
</evidence>
<evidence type="ECO:0000256" key="4">
    <source>
        <dbReference type="ARBA" id="ARBA00008606"/>
    </source>
</evidence>
<feature type="compositionally biased region" description="Acidic residues" evidence="17">
    <location>
        <begin position="76"/>
        <end position="86"/>
    </location>
</feature>
<keyword evidence="9" id="KW-0285">Flavoprotein</keyword>
<dbReference type="Pfam" id="PF01712">
    <property type="entry name" value="dNK"/>
    <property type="match status" value="1"/>
</dbReference>
<comment type="similarity">
    <text evidence="4">Belongs to the complex I NDUFA10 subunit family.</text>
</comment>
<sequence>SAFWSKLTEFHLSVTCGVGVLSISSKPFRSQYSPVRCPTLYLCVADSWIATPLNGSGSGDADKNNGRYRPSRGLEATEETAYESEEDTDSHEALCKVWTVQSPGSGSFRVTVWRTAKMALTVVRFLFPARTTAVRAGSVVQKAGIHTSPGRSLEYGWLAYILGERTTPRFKQYSKIITIDGNLASGKGALAQKLADKLGMLYMPEADTFYMDRMTGEKEPLPRDFNGMCSLEKFYTDPKAADGNSYRLQLWMYTMRLLQYSDAIEHLLSTGQGVILERSPFSDMVFLDAMFNLGYIRKECVNHYNEIKTISICEFLPPHLVLYIDQPAEEVQKKLKQSGKPHLQNVSLQYLKSIEDSYKKTFLPSIRETSELLVYDTTQTQDVERVVEDIEYLKFDKGPWLEQDDVSYHHMRKLVQDKQRVGSLTHIPVFLPEITIGAHDYDQKYYAYRALPGKNYARGYNADVGDKYIWLKNSQCE</sequence>
<comment type="caution">
    <text evidence="19">The sequence shown here is derived from an EMBL/GenBank/DDBJ whole genome shotgun (WGS) entry which is preliminary data.</text>
</comment>
<evidence type="ECO:0000256" key="2">
    <source>
        <dbReference type="ARBA" id="ARBA00003195"/>
    </source>
</evidence>